<dbReference type="GO" id="GO:0016301">
    <property type="term" value="F:kinase activity"/>
    <property type="evidence" value="ECO:0007669"/>
    <property type="project" value="UniProtKB-KW"/>
</dbReference>
<proteinExistence type="predicted"/>
<dbReference type="GeneID" id="7826539"/>
<dbReference type="RefSeq" id="XP_001010150.2">
    <property type="nucleotide sequence ID" value="XM_001010150.2"/>
</dbReference>
<dbReference type="InParanoid" id="I7M0N0"/>
<organism evidence="1 2">
    <name type="scientific">Tetrahymena thermophila (strain SB210)</name>
    <dbReference type="NCBI Taxonomy" id="312017"/>
    <lineage>
        <taxon>Eukaryota</taxon>
        <taxon>Sar</taxon>
        <taxon>Alveolata</taxon>
        <taxon>Ciliophora</taxon>
        <taxon>Intramacronucleata</taxon>
        <taxon>Oligohymenophorea</taxon>
        <taxon>Hymenostomatida</taxon>
        <taxon>Tetrahymenina</taxon>
        <taxon>Tetrahymenidae</taxon>
        <taxon>Tetrahymena</taxon>
    </lineage>
</organism>
<dbReference type="Proteomes" id="UP000009168">
    <property type="component" value="Unassembled WGS sequence"/>
</dbReference>
<dbReference type="SUPFAM" id="SSF52047">
    <property type="entry name" value="RNI-like"/>
    <property type="match status" value="1"/>
</dbReference>
<dbReference type="Gene3D" id="3.80.10.10">
    <property type="entry name" value="Ribonuclease Inhibitor"/>
    <property type="match status" value="1"/>
</dbReference>
<reference evidence="2" key="1">
    <citation type="journal article" date="2006" name="PLoS Biol.">
        <title>Macronuclear genome sequence of the ciliate Tetrahymena thermophila, a model eukaryote.</title>
        <authorList>
            <person name="Eisen J.A."/>
            <person name="Coyne R.S."/>
            <person name="Wu M."/>
            <person name="Wu D."/>
            <person name="Thiagarajan M."/>
            <person name="Wortman J.R."/>
            <person name="Badger J.H."/>
            <person name="Ren Q."/>
            <person name="Amedeo P."/>
            <person name="Jones K.M."/>
            <person name="Tallon L.J."/>
            <person name="Delcher A.L."/>
            <person name="Salzberg S.L."/>
            <person name="Silva J.C."/>
            <person name="Haas B.J."/>
            <person name="Majoros W.H."/>
            <person name="Farzad M."/>
            <person name="Carlton J.M."/>
            <person name="Smith R.K. Jr."/>
            <person name="Garg J."/>
            <person name="Pearlman R.E."/>
            <person name="Karrer K.M."/>
            <person name="Sun L."/>
            <person name="Manning G."/>
            <person name="Elde N.C."/>
            <person name="Turkewitz A.P."/>
            <person name="Asai D.J."/>
            <person name="Wilkes D.E."/>
            <person name="Wang Y."/>
            <person name="Cai H."/>
            <person name="Collins K."/>
            <person name="Stewart B.A."/>
            <person name="Lee S.R."/>
            <person name="Wilamowska K."/>
            <person name="Weinberg Z."/>
            <person name="Ruzzo W.L."/>
            <person name="Wloga D."/>
            <person name="Gaertig J."/>
            <person name="Frankel J."/>
            <person name="Tsao C.-C."/>
            <person name="Gorovsky M.A."/>
            <person name="Keeling P.J."/>
            <person name="Waller R.F."/>
            <person name="Patron N.J."/>
            <person name="Cherry J.M."/>
            <person name="Stover N.A."/>
            <person name="Krieger C.J."/>
            <person name="del Toro C."/>
            <person name="Ryder H.F."/>
            <person name="Williamson S.C."/>
            <person name="Barbeau R.A."/>
            <person name="Hamilton E.P."/>
            <person name="Orias E."/>
        </authorList>
    </citation>
    <scope>NUCLEOTIDE SEQUENCE [LARGE SCALE GENOMIC DNA]</scope>
    <source>
        <strain evidence="2">SB210</strain>
    </source>
</reference>
<evidence type="ECO:0000313" key="2">
    <source>
        <dbReference type="Proteomes" id="UP000009168"/>
    </source>
</evidence>
<keyword evidence="1" id="KW-0808">Transferase</keyword>
<accession>I7M0N0</accession>
<dbReference type="AlphaFoldDB" id="I7M0N0"/>
<gene>
    <name evidence="1" type="ORF">TTHERM_00559960</name>
</gene>
<keyword evidence="1" id="KW-0418">Kinase</keyword>
<sequence length="304" mass="34901">MSQKKQKIFLGLRRFYSSYFDRHVVLVIDLSNHRVGNNSLIGKRLSKCENVQYLTLNLDKSQLKAVGTQKLCDGIIKCSKLISLNINLSCNKILDEGVSSLGACIKSISNLTELILDLTLNHIGTKGGNDIVAAITSCQNLKKLTLIANCNRYWDQEDFKLLGSFIAKNQNLYSVILSFFNCWFFRHWEYMDLATIIERKDLQNLDINFSSSSKKIKNHPCFIPPTIPCQSNLLSLRLYLGKNYNIEKDFKQNFFSALAKCVNLIYLEFEIRFCGDTVEAQQKCRSQILKIKRLVQKTVFIQIQ</sequence>
<dbReference type="OrthoDB" id="120976at2759"/>
<name>I7M0N0_TETTS</name>
<evidence type="ECO:0000313" key="1">
    <source>
        <dbReference type="EMBL" id="EAR89905.2"/>
    </source>
</evidence>
<dbReference type="KEGG" id="tet:TTHERM_00559960"/>
<keyword evidence="2" id="KW-1185">Reference proteome</keyword>
<dbReference type="InterPro" id="IPR032675">
    <property type="entry name" value="LRR_dom_sf"/>
</dbReference>
<dbReference type="EMBL" id="GG662808">
    <property type="protein sequence ID" value="EAR89905.2"/>
    <property type="molecule type" value="Genomic_DNA"/>
</dbReference>
<protein>
    <submittedName>
        <fullName evidence="1">Kinase domain protein, putative</fullName>
    </submittedName>
</protein>